<dbReference type="Pfam" id="PF06483">
    <property type="entry name" value="ChiC"/>
    <property type="match status" value="1"/>
</dbReference>
<proteinExistence type="predicted"/>
<protein>
    <submittedName>
        <fullName evidence="4">Chitinase C-terminal domain-containing protein</fullName>
    </submittedName>
</protein>
<feature type="domain" description="Chitin-binding type-3" evidence="3">
    <location>
        <begin position="200"/>
        <end position="241"/>
    </location>
</feature>
<evidence type="ECO:0000259" key="3">
    <source>
        <dbReference type="SMART" id="SM00495"/>
    </source>
</evidence>
<reference evidence="4" key="1">
    <citation type="submission" date="2022-10" db="EMBL/GenBank/DDBJ databases">
        <title>Completed Genome Sequence of two octocoral isolated bacterium, Endozoicomonas euniceicola EF212T and Endozoicomonas gorgoniicola PS125T.</title>
        <authorList>
            <person name="Chiou Y.-J."/>
            <person name="Chen Y.-H."/>
        </authorList>
    </citation>
    <scope>NUCLEOTIDE SEQUENCE</scope>
    <source>
        <strain evidence="4">EF212</strain>
    </source>
</reference>
<gene>
    <name evidence="4" type="ORF">NX720_04195</name>
</gene>
<dbReference type="Gene3D" id="2.10.10.20">
    <property type="entry name" value="Carbohydrate-binding module superfamily 5/12"/>
    <property type="match status" value="1"/>
</dbReference>
<feature type="compositionally biased region" description="Gly residues" evidence="2">
    <location>
        <begin position="171"/>
        <end position="185"/>
    </location>
</feature>
<evidence type="ECO:0000313" key="4">
    <source>
        <dbReference type="EMBL" id="UYM17132.1"/>
    </source>
</evidence>
<dbReference type="RefSeq" id="WP_262599596.1">
    <property type="nucleotide sequence ID" value="NZ_CP103300.1"/>
</dbReference>
<evidence type="ECO:0000313" key="5">
    <source>
        <dbReference type="Proteomes" id="UP001163255"/>
    </source>
</evidence>
<dbReference type="InterPro" id="IPR032798">
    <property type="entry name" value="CBM_5_12_2"/>
</dbReference>
<dbReference type="Pfam" id="PF14600">
    <property type="entry name" value="CBM_5_12_2"/>
    <property type="match status" value="1"/>
</dbReference>
<dbReference type="InterPro" id="IPR017853">
    <property type="entry name" value="GH"/>
</dbReference>
<sequence>MPSGRPVSNAWCHPCLLHHLRRAGAGKNGIRGHPRRIIGYFTSWHNGANGQPAYQVNNIPWDKLTHINYAFAHVDSNNRISVADQSGFKLEVVDSGANASGNNIGGLNKEFHRVAFSLPAWQNLGHGASVELTLNYYLPITGPQAWTVNINGTDYALKSEYPELPLADLSNGGGESGGGENGGGQQCSAAGIDTAGLNAYPNWPNGSNANGDDQIIHNGGVYKAKWWTTSEPGSDESWAFVCTL</sequence>
<dbReference type="Gene3D" id="3.20.20.80">
    <property type="entry name" value="Glycosidases"/>
    <property type="match status" value="1"/>
</dbReference>
<dbReference type="SMART" id="SM00495">
    <property type="entry name" value="ChtBD3"/>
    <property type="match status" value="1"/>
</dbReference>
<organism evidence="4 5">
    <name type="scientific">Endozoicomonas euniceicola</name>
    <dbReference type="NCBI Taxonomy" id="1234143"/>
    <lineage>
        <taxon>Bacteria</taxon>
        <taxon>Pseudomonadati</taxon>
        <taxon>Pseudomonadota</taxon>
        <taxon>Gammaproteobacteria</taxon>
        <taxon>Oceanospirillales</taxon>
        <taxon>Endozoicomonadaceae</taxon>
        <taxon>Endozoicomonas</taxon>
    </lineage>
</organism>
<dbReference type="Proteomes" id="UP001163255">
    <property type="component" value="Chromosome"/>
</dbReference>
<dbReference type="SUPFAM" id="SSF51055">
    <property type="entry name" value="Carbohydrate binding domain"/>
    <property type="match status" value="1"/>
</dbReference>
<evidence type="ECO:0000256" key="1">
    <source>
        <dbReference type="ARBA" id="ARBA00022801"/>
    </source>
</evidence>
<dbReference type="InterPro" id="IPR003610">
    <property type="entry name" value="CBM5/12"/>
</dbReference>
<dbReference type="CDD" id="cd12204">
    <property type="entry name" value="CBD_like"/>
    <property type="match status" value="1"/>
</dbReference>
<dbReference type="InterPro" id="IPR009470">
    <property type="entry name" value="Chi_C"/>
</dbReference>
<keyword evidence="1" id="KW-0378">Hydrolase</keyword>
<dbReference type="EMBL" id="CP103300">
    <property type="protein sequence ID" value="UYM17132.1"/>
    <property type="molecule type" value="Genomic_DNA"/>
</dbReference>
<keyword evidence="5" id="KW-1185">Reference proteome</keyword>
<evidence type="ECO:0000256" key="2">
    <source>
        <dbReference type="SAM" id="MobiDB-lite"/>
    </source>
</evidence>
<dbReference type="SUPFAM" id="SSF51445">
    <property type="entry name" value="(Trans)glycosidases"/>
    <property type="match status" value="1"/>
</dbReference>
<accession>A0ABY6GX42</accession>
<feature type="region of interest" description="Disordered" evidence="2">
    <location>
        <begin position="167"/>
        <end position="188"/>
    </location>
</feature>
<dbReference type="InterPro" id="IPR036573">
    <property type="entry name" value="CBM_sf_5/12"/>
</dbReference>
<name>A0ABY6GX42_9GAMM</name>